<keyword evidence="2" id="KW-1185">Reference proteome</keyword>
<sequence>MRWNYSKRPKEDGILRHPADAEEWKQFDKRHLSFALEPKNVRFGFATDGVEPFGNMSNSYSMWHVILVSYNFFPWNCIKAESLMLSLLIQGCTAPEKDMDVYVRPLIEELKELWDSGVQVRDNYNGTVFTMHAAILWTINDFPAYAMMSGWSTNGYKACPTYNEHTFSIGLCNKIGYIGHRQFLEMENPRRRSKKYDGKIKKRPRPPEMSWDDVLAQLEQIQYHLPRKHKQLAESNVNVL</sequence>
<name>A0A803NSM8_CANSA</name>
<dbReference type="PANTHER" id="PTHR10775:SF185">
    <property type="entry name" value="OS08G0208400 PROTEIN"/>
    <property type="match status" value="1"/>
</dbReference>
<dbReference type="InterPro" id="IPR004242">
    <property type="entry name" value="Transposase_21"/>
</dbReference>
<accession>A0A803NSM8</accession>
<dbReference type="Pfam" id="PF02992">
    <property type="entry name" value="Transposase_21"/>
    <property type="match status" value="1"/>
</dbReference>
<dbReference type="PANTHER" id="PTHR10775">
    <property type="entry name" value="OS08G0208400 PROTEIN"/>
    <property type="match status" value="1"/>
</dbReference>
<reference evidence="1" key="2">
    <citation type="submission" date="2021-03" db="UniProtKB">
        <authorList>
            <consortium name="EnsemblPlants"/>
        </authorList>
    </citation>
    <scope>IDENTIFICATION</scope>
</reference>
<organism evidence="1 2">
    <name type="scientific">Cannabis sativa</name>
    <name type="common">Hemp</name>
    <name type="synonym">Marijuana</name>
    <dbReference type="NCBI Taxonomy" id="3483"/>
    <lineage>
        <taxon>Eukaryota</taxon>
        <taxon>Viridiplantae</taxon>
        <taxon>Streptophyta</taxon>
        <taxon>Embryophyta</taxon>
        <taxon>Tracheophyta</taxon>
        <taxon>Spermatophyta</taxon>
        <taxon>Magnoliopsida</taxon>
        <taxon>eudicotyledons</taxon>
        <taxon>Gunneridae</taxon>
        <taxon>Pentapetalae</taxon>
        <taxon>rosids</taxon>
        <taxon>fabids</taxon>
        <taxon>Rosales</taxon>
        <taxon>Cannabaceae</taxon>
        <taxon>Cannabis</taxon>
    </lineage>
</organism>
<dbReference type="Proteomes" id="UP000596661">
    <property type="component" value="Chromosome 2"/>
</dbReference>
<evidence type="ECO:0000313" key="1">
    <source>
        <dbReference type="EnsemblPlants" id="cds.evm.model.02.1194"/>
    </source>
</evidence>
<reference evidence="1" key="1">
    <citation type="submission" date="2018-11" db="EMBL/GenBank/DDBJ databases">
        <authorList>
            <person name="Grassa J C."/>
        </authorList>
    </citation>
    <scope>NUCLEOTIDE SEQUENCE [LARGE SCALE GENOMIC DNA]</scope>
</reference>
<protein>
    <submittedName>
        <fullName evidence="1">Uncharacterized protein</fullName>
    </submittedName>
</protein>
<dbReference type="OMA" id="ACCNGEM"/>
<dbReference type="AlphaFoldDB" id="A0A803NSM8"/>
<evidence type="ECO:0000313" key="2">
    <source>
        <dbReference type="Proteomes" id="UP000596661"/>
    </source>
</evidence>
<dbReference type="EnsemblPlants" id="evm.model.02.1194">
    <property type="protein sequence ID" value="cds.evm.model.02.1194"/>
    <property type="gene ID" value="evm.TU.02.1194"/>
</dbReference>
<dbReference type="EMBL" id="UZAU01000164">
    <property type="status" value="NOT_ANNOTATED_CDS"/>
    <property type="molecule type" value="Genomic_DNA"/>
</dbReference>
<proteinExistence type="predicted"/>
<dbReference type="Gramene" id="evm.model.02.1194">
    <property type="protein sequence ID" value="cds.evm.model.02.1194"/>
    <property type="gene ID" value="evm.TU.02.1194"/>
</dbReference>